<sequence>MKKILYLLVFVFIASGAFLLVNHKLKIFKYDFEATTVNGEVSMKSFDGKYKILYFGYVFCPDVCPTTLTLVSTALNELKINDSVEILFVTLDLKRDDIKSCDEFAKYFYPNSVCLRFSDSELDRVTKNYGAKYQIVDLNDSVMEYSVAHSSSIYLFDKKGRFIKEVSNLTYENVKSQIQNLVKNH</sequence>
<feature type="binding site" evidence="2">
    <location>
        <position position="64"/>
    </location>
    <ligand>
        <name>Cu cation</name>
        <dbReference type="ChEBI" id="CHEBI:23378"/>
    </ligand>
</feature>
<dbReference type="InterPro" id="IPR003782">
    <property type="entry name" value="SCO1/SenC"/>
</dbReference>
<evidence type="ECO:0000313" key="8">
    <source>
        <dbReference type="Proteomes" id="UP000535509"/>
    </source>
</evidence>
<comment type="similarity">
    <text evidence="1">Belongs to the SCO1/2 family.</text>
</comment>
<dbReference type="EMBL" id="AABQDW010000005">
    <property type="protein sequence ID" value="EAI5407850.1"/>
    <property type="molecule type" value="Genomic_DNA"/>
</dbReference>
<dbReference type="PANTHER" id="PTHR12151:SF25">
    <property type="entry name" value="LINALOOL DEHYDRATASE_ISOMERASE DOMAIN-CONTAINING PROTEIN"/>
    <property type="match status" value="1"/>
</dbReference>
<dbReference type="GO" id="GO:0046872">
    <property type="term" value="F:metal ion binding"/>
    <property type="evidence" value="ECO:0007669"/>
    <property type="project" value="UniProtKB-KW"/>
</dbReference>
<dbReference type="CDD" id="cd02968">
    <property type="entry name" value="SCO"/>
    <property type="match status" value="1"/>
</dbReference>
<keyword evidence="8" id="KW-1185">Reference proteome</keyword>
<comment type="caution">
    <text evidence="6">The sequence shown here is derived from an EMBL/GenBank/DDBJ whole genome shotgun (WGS) entry which is preliminary data.</text>
</comment>
<gene>
    <name evidence="6" type="ORF">AAH17_01810</name>
    <name evidence="7" type="ORF">AAH24_00345</name>
    <name evidence="4" type="ORF">BVH53_03960</name>
    <name evidence="5" type="ORF">CX802_07545</name>
</gene>
<keyword evidence="2" id="KW-0479">Metal-binding</keyword>
<evidence type="ECO:0000256" key="3">
    <source>
        <dbReference type="PIRSR" id="PIRSR603782-2"/>
    </source>
</evidence>
<evidence type="ECO:0000313" key="5">
    <source>
        <dbReference type="EMBL" id="EAI8859676.1"/>
    </source>
</evidence>
<name>A0A5L8JN75_CAMFE</name>
<feature type="binding site" evidence="2">
    <location>
        <position position="149"/>
    </location>
    <ligand>
        <name>Cu cation</name>
        <dbReference type="ChEBI" id="CHEBI:23378"/>
    </ligand>
</feature>
<dbReference type="EMBL" id="AACCXM010000001">
    <property type="protein sequence ID" value="EAK0467823.1"/>
    <property type="molecule type" value="Genomic_DNA"/>
</dbReference>
<dbReference type="Proteomes" id="UP000557842">
    <property type="component" value="Unassembled WGS sequence"/>
</dbReference>
<dbReference type="PANTHER" id="PTHR12151">
    <property type="entry name" value="ELECTRON TRANSPORT PROTIN SCO1/SENC FAMILY MEMBER"/>
    <property type="match status" value="1"/>
</dbReference>
<evidence type="ECO:0000256" key="1">
    <source>
        <dbReference type="ARBA" id="ARBA00010996"/>
    </source>
</evidence>
<organism evidence="6">
    <name type="scientific">Campylobacter fetus</name>
    <dbReference type="NCBI Taxonomy" id="196"/>
    <lineage>
        <taxon>Bacteria</taxon>
        <taxon>Pseudomonadati</taxon>
        <taxon>Campylobacterota</taxon>
        <taxon>Epsilonproteobacteria</taxon>
        <taxon>Campylobacterales</taxon>
        <taxon>Campylobacteraceae</taxon>
        <taxon>Campylobacter</taxon>
    </lineage>
</organism>
<keyword evidence="3" id="KW-1015">Disulfide bond</keyword>
<dbReference type="SUPFAM" id="SSF52833">
    <property type="entry name" value="Thioredoxin-like"/>
    <property type="match status" value="1"/>
</dbReference>
<evidence type="ECO:0000313" key="4">
    <source>
        <dbReference type="EMBL" id="EAI5407850.1"/>
    </source>
</evidence>
<dbReference type="Proteomes" id="UP000535509">
    <property type="component" value="Unassembled WGS sequence"/>
</dbReference>
<protein>
    <submittedName>
        <fullName evidence="6">SCO family protein</fullName>
    </submittedName>
</protein>
<dbReference type="Pfam" id="PF02630">
    <property type="entry name" value="SCO1-SenC"/>
    <property type="match status" value="1"/>
</dbReference>
<keyword evidence="2" id="KW-0186">Copper</keyword>
<accession>A0A5L8JN75</accession>
<dbReference type="GeneID" id="61065047"/>
<evidence type="ECO:0000256" key="2">
    <source>
        <dbReference type="PIRSR" id="PIRSR603782-1"/>
    </source>
</evidence>
<dbReference type="EMBL" id="AACCXK010000002">
    <property type="protein sequence ID" value="EAK0452399.1"/>
    <property type="molecule type" value="Genomic_DNA"/>
</dbReference>
<dbReference type="InterPro" id="IPR036249">
    <property type="entry name" value="Thioredoxin-like_sf"/>
</dbReference>
<dbReference type="AlphaFoldDB" id="A0A5L8JN75"/>
<evidence type="ECO:0000313" key="6">
    <source>
        <dbReference type="EMBL" id="EAK0452399.1"/>
    </source>
</evidence>
<evidence type="ECO:0000313" key="7">
    <source>
        <dbReference type="EMBL" id="EAK0467823.1"/>
    </source>
</evidence>
<proteinExistence type="inferred from homology"/>
<dbReference type="Gene3D" id="3.40.30.10">
    <property type="entry name" value="Glutaredoxin"/>
    <property type="match status" value="1"/>
</dbReference>
<reference evidence="6 9" key="1">
    <citation type="submission" date="2018-05" db="EMBL/GenBank/DDBJ databases">
        <authorList>
            <consortium name="PulseNet: The National Subtyping Network for Foodborne Disease Surveillance"/>
            <person name="Tarr C.L."/>
            <person name="Trees E."/>
            <person name="Katz L.S."/>
            <person name="Carleton-Romer H.A."/>
            <person name="Stroika S."/>
            <person name="Kucerova Z."/>
            <person name="Roache K.F."/>
            <person name="Sabol A.L."/>
            <person name="Besser J."/>
            <person name="Gerner-Smidt P."/>
        </authorList>
    </citation>
    <scope>NUCLEOTIDE SEQUENCE</scope>
    <source>
        <strain evidence="6">2014D-0197</strain>
        <strain evidence="4 9">2016D-0221</strain>
        <strain evidence="7">D4313</strain>
        <strain evidence="5 8">PNUSAC001503</strain>
    </source>
</reference>
<dbReference type="EMBL" id="AABTCC010000024">
    <property type="protein sequence ID" value="EAI8859676.1"/>
    <property type="molecule type" value="Genomic_DNA"/>
</dbReference>
<feature type="binding site" evidence="2">
    <location>
        <position position="60"/>
    </location>
    <ligand>
        <name>Cu cation</name>
        <dbReference type="ChEBI" id="CHEBI:23378"/>
    </ligand>
</feature>
<dbReference type="RefSeq" id="WP_002849917.1">
    <property type="nucleotide sequence ID" value="NZ_AABUZP020000005.1"/>
</dbReference>
<feature type="disulfide bond" description="Redox-active" evidence="3">
    <location>
        <begin position="60"/>
        <end position="64"/>
    </location>
</feature>
<dbReference type="OMA" id="GMMYAIA"/>
<evidence type="ECO:0000313" key="9">
    <source>
        <dbReference type="Proteomes" id="UP000557842"/>
    </source>
</evidence>